<comment type="caution">
    <text evidence="1">The sequence shown here is derived from an EMBL/GenBank/DDBJ whole genome shotgun (WGS) entry which is preliminary data.</text>
</comment>
<gene>
    <name evidence="1" type="ORF">SAMN04488009_3286</name>
</gene>
<organism evidence="1 2">
    <name type="scientific">Maribacter sedimenticola</name>
    <dbReference type="NCBI Taxonomy" id="228956"/>
    <lineage>
        <taxon>Bacteria</taxon>
        <taxon>Pseudomonadati</taxon>
        <taxon>Bacteroidota</taxon>
        <taxon>Flavobacteriia</taxon>
        <taxon>Flavobacteriales</taxon>
        <taxon>Flavobacteriaceae</taxon>
        <taxon>Maribacter</taxon>
    </lineage>
</organism>
<evidence type="ECO:0000313" key="2">
    <source>
        <dbReference type="Proteomes" id="UP000198337"/>
    </source>
</evidence>
<evidence type="ECO:0008006" key="3">
    <source>
        <dbReference type="Google" id="ProtNLM"/>
    </source>
</evidence>
<dbReference type="EMBL" id="FZNV01000006">
    <property type="protein sequence ID" value="SNR70361.1"/>
    <property type="molecule type" value="Genomic_DNA"/>
</dbReference>
<accession>A0ABY1SKG9</accession>
<keyword evidence="2" id="KW-1185">Reference proteome</keyword>
<evidence type="ECO:0000313" key="1">
    <source>
        <dbReference type="EMBL" id="SNR70361.1"/>
    </source>
</evidence>
<proteinExistence type="predicted"/>
<sequence>MTTRILGLFLLFVIVQPCRAQEIRGTWLVDNGGYVRETNTNMLGNSRMMIDFDTKVISDFDTKEAYPIAIKSKKARIKAKGKKGKLVYKMTKNNTLEVQGSKNTKYILKQLNLSHPIDWNENDIMDFIIDQQCNPVYGVDLKFINQSYHDGGHVNSKGVNYSLLNQDNGNTGYWFVRKIEGNAFIVLNLGEKEPESIFQITSITLNGLKLLPIQEYKELQNLRLITTCL</sequence>
<dbReference type="RefSeq" id="WP_089262054.1">
    <property type="nucleotide sequence ID" value="NZ_FZNV01000006.1"/>
</dbReference>
<dbReference type="Proteomes" id="UP000198337">
    <property type="component" value="Unassembled WGS sequence"/>
</dbReference>
<reference evidence="1 2" key="1">
    <citation type="submission" date="2017-06" db="EMBL/GenBank/DDBJ databases">
        <authorList>
            <person name="Varghese N."/>
            <person name="Submissions S."/>
        </authorList>
    </citation>
    <scope>NUCLEOTIDE SEQUENCE [LARGE SCALE GENOMIC DNA]</scope>
    <source>
        <strain evidence="1 2">DSM 19840</strain>
    </source>
</reference>
<name>A0ABY1SKG9_9FLAO</name>
<protein>
    <recommendedName>
        <fullName evidence="3">Lipocalin-like domain-containing protein</fullName>
    </recommendedName>
</protein>